<organism evidence="1 2">
    <name type="scientific">Necator americanus</name>
    <name type="common">Human hookworm</name>
    <dbReference type="NCBI Taxonomy" id="51031"/>
    <lineage>
        <taxon>Eukaryota</taxon>
        <taxon>Metazoa</taxon>
        <taxon>Ecdysozoa</taxon>
        <taxon>Nematoda</taxon>
        <taxon>Chromadorea</taxon>
        <taxon>Rhabditida</taxon>
        <taxon>Rhabditina</taxon>
        <taxon>Rhabditomorpha</taxon>
        <taxon>Strongyloidea</taxon>
        <taxon>Ancylostomatidae</taxon>
        <taxon>Bunostominae</taxon>
        <taxon>Necator</taxon>
    </lineage>
</organism>
<name>A0ABR1CGF6_NECAM</name>
<gene>
    <name evidence="1" type="primary">Necator_chrII.g7354</name>
    <name evidence="1" type="ORF">RB195_019561</name>
</gene>
<keyword evidence="2" id="KW-1185">Reference proteome</keyword>
<proteinExistence type="predicted"/>
<accession>A0ABR1CGF6</accession>
<dbReference type="EMBL" id="JAVFWL010000002">
    <property type="protein sequence ID" value="KAK6736940.1"/>
    <property type="molecule type" value="Genomic_DNA"/>
</dbReference>
<evidence type="ECO:0000313" key="1">
    <source>
        <dbReference type="EMBL" id="KAK6736940.1"/>
    </source>
</evidence>
<dbReference type="Proteomes" id="UP001303046">
    <property type="component" value="Unassembled WGS sequence"/>
</dbReference>
<sequence length="173" mass="19970">MLETSPKMTALGNPKGTSVASKRGMEKIIYDFYPELLDSRIHLAPHHLREDEHDIPEFLPSDVRHAIVKNCTAPSRDRIRPEHLKHLPLVLIRSPAGLFTRYLSECKVPKQWKTSKTMLLYKKGDPYDIDNYRPICLLSVIYKLFARVILNSVEKSWMKDSYASKQGFEKDSA</sequence>
<comment type="caution">
    <text evidence="1">The sequence shown here is derived from an EMBL/GenBank/DDBJ whole genome shotgun (WGS) entry which is preliminary data.</text>
</comment>
<evidence type="ECO:0000313" key="2">
    <source>
        <dbReference type="Proteomes" id="UP001303046"/>
    </source>
</evidence>
<protein>
    <recommendedName>
        <fullName evidence="3">Reverse transcriptase domain-containing protein</fullName>
    </recommendedName>
</protein>
<reference evidence="1 2" key="1">
    <citation type="submission" date="2023-08" db="EMBL/GenBank/DDBJ databases">
        <title>A Necator americanus chromosomal reference genome.</title>
        <authorList>
            <person name="Ilik V."/>
            <person name="Petrzelkova K.J."/>
            <person name="Pardy F."/>
            <person name="Fuh T."/>
            <person name="Niatou-Singa F.S."/>
            <person name="Gouil Q."/>
            <person name="Baker L."/>
            <person name="Ritchie M.E."/>
            <person name="Jex A.R."/>
            <person name="Gazzola D."/>
            <person name="Li H."/>
            <person name="Toshio Fujiwara R."/>
            <person name="Zhan B."/>
            <person name="Aroian R.V."/>
            <person name="Pafco B."/>
            <person name="Schwarz E.M."/>
        </authorList>
    </citation>
    <scope>NUCLEOTIDE SEQUENCE [LARGE SCALE GENOMIC DNA]</scope>
    <source>
        <strain evidence="1 2">Aroian</strain>
        <tissue evidence="1">Whole animal</tissue>
    </source>
</reference>
<dbReference type="PANTHER" id="PTHR19446">
    <property type="entry name" value="REVERSE TRANSCRIPTASES"/>
    <property type="match status" value="1"/>
</dbReference>
<evidence type="ECO:0008006" key="3">
    <source>
        <dbReference type="Google" id="ProtNLM"/>
    </source>
</evidence>